<keyword evidence="8" id="KW-0626">Porin</keyword>
<comment type="subcellular location">
    <subcellularLocation>
        <location evidence="1">Cell outer membrane</location>
        <topology evidence="1">Multi-pass membrane protein</topology>
    </subcellularLocation>
</comment>
<gene>
    <name evidence="13" type="ORF">MAF45_01510</name>
</gene>
<keyword evidence="7" id="KW-0406">Ion transport</keyword>
<evidence type="ECO:0000256" key="5">
    <source>
        <dbReference type="ARBA" id="ARBA00022692"/>
    </source>
</evidence>
<dbReference type="InterPro" id="IPR023614">
    <property type="entry name" value="Porin_dom_sf"/>
</dbReference>
<evidence type="ECO:0000256" key="9">
    <source>
        <dbReference type="ARBA" id="ARBA00023136"/>
    </source>
</evidence>
<protein>
    <submittedName>
        <fullName evidence="13">Porin</fullName>
    </submittedName>
</protein>
<evidence type="ECO:0000256" key="7">
    <source>
        <dbReference type="ARBA" id="ARBA00023065"/>
    </source>
</evidence>
<evidence type="ECO:0000256" key="2">
    <source>
        <dbReference type="ARBA" id="ARBA00011233"/>
    </source>
</evidence>
<keyword evidence="3" id="KW-0813">Transport</keyword>
<organism evidence="13 14">
    <name type="scientific">Mesosutterella porci</name>
    <dbReference type="NCBI Taxonomy" id="2915351"/>
    <lineage>
        <taxon>Bacteria</taxon>
        <taxon>Pseudomonadati</taxon>
        <taxon>Pseudomonadota</taxon>
        <taxon>Betaproteobacteria</taxon>
        <taxon>Burkholderiales</taxon>
        <taxon>Sutterellaceae</taxon>
        <taxon>Mesosutterella</taxon>
    </lineage>
</organism>
<keyword evidence="5" id="KW-0812">Transmembrane</keyword>
<dbReference type="SUPFAM" id="SSF56935">
    <property type="entry name" value="Porins"/>
    <property type="match status" value="1"/>
</dbReference>
<comment type="caution">
    <text evidence="13">The sequence shown here is derived from an EMBL/GenBank/DDBJ whole genome shotgun (WGS) entry which is preliminary data.</text>
</comment>
<accession>A0ABS9MND4</accession>
<name>A0ABS9MND4_9BURK</name>
<keyword evidence="14" id="KW-1185">Reference proteome</keyword>
<keyword evidence="9" id="KW-0472">Membrane</keyword>
<evidence type="ECO:0000313" key="13">
    <source>
        <dbReference type="EMBL" id="MCG5030133.1"/>
    </source>
</evidence>
<dbReference type="EMBL" id="JAKNCT010000001">
    <property type="protein sequence ID" value="MCG5030133.1"/>
    <property type="molecule type" value="Genomic_DNA"/>
</dbReference>
<evidence type="ECO:0000256" key="11">
    <source>
        <dbReference type="SAM" id="SignalP"/>
    </source>
</evidence>
<dbReference type="Pfam" id="PF13609">
    <property type="entry name" value="Porin_4"/>
    <property type="match status" value="1"/>
</dbReference>
<reference evidence="13 14" key="1">
    <citation type="submission" date="2022-02" db="EMBL/GenBank/DDBJ databases">
        <title>Mesosutterella porci, a novel member of the family Sutterellaceae from pig feces.</title>
        <authorList>
            <person name="Wylensek D."/>
            <person name="Clavel T."/>
        </authorList>
    </citation>
    <scope>NUCLEOTIDE SEQUENCE [LARGE SCALE GENOMIC DNA]</scope>
    <source>
        <strain evidence="14">oilRF-744-wt-GAM-9</strain>
    </source>
</reference>
<evidence type="ECO:0000256" key="1">
    <source>
        <dbReference type="ARBA" id="ARBA00004571"/>
    </source>
</evidence>
<proteinExistence type="predicted"/>
<dbReference type="PANTHER" id="PTHR34501">
    <property type="entry name" value="PROTEIN YDDL-RELATED"/>
    <property type="match status" value="1"/>
</dbReference>
<comment type="subunit">
    <text evidence="2">Homotrimer.</text>
</comment>
<evidence type="ECO:0000256" key="10">
    <source>
        <dbReference type="ARBA" id="ARBA00023237"/>
    </source>
</evidence>
<evidence type="ECO:0000256" key="6">
    <source>
        <dbReference type="ARBA" id="ARBA00022729"/>
    </source>
</evidence>
<dbReference type="InterPro" id="IPR050298">
    <property type="entry name" value="Gram-neg_bact_OMP"/>
</dbReference>
<feature type="chain" id="PRO_5047135075" evidence="11">
    <location>
        <begin position="27"/>
        <end position="374"/>
    </location>
</feature>
<dbReference type="Proteomes" id="UP001297600">
    <property type="component" value="Unassembled WGS sequence"/>
</dbReference>
<evidence type="ECO:0000259" key="12">
    <source>
        <dbReference type="Pfam" id="PF13609"/>
    </source>
</evidence>
<keyword evidence="4" id="KW-1134">Transmembrane beta strand</keyword>
<evidence type="ECO:0000256" key="3">
    <source>
        <dbReference type="ARBA" id="ARBA00022448"/>
    </source>
</evidence>
<evidence type="ECO:0000313" key="14">
    <source>
        <dbReference type="Proteomes" id="UP001297600"/>
    </source>
</evidence>
<dbReference type="CDD" id="cd00342">
    <property type="entry name" value="gram_neg_porins"/>
    <property type="match status" value="1"/>
</dbReference>
<keyword evidence="6 11" id="KW-0732">Signal</keyword>
<dbReference type="Gene3D" id="2.40.160.10">
    <property type="entry name" value="Porin"/>
    <property type="match status" value="1"/>
</dbReference>
<feature type="domain" description="Porin" evidence="12">
    <location>
        <begin position="12"/>
        <end position="344"/>
    </location>
</feature>
<dbReference type="RefSeq" id="WP_237977785.1">
    <property type="nucleotide sequence ID" value="NZ_JAKNCT010000001.1"/>
</dbReference>
<dbReference type="PANTHER" id="PTHR34501:SF9">
    <property type="entry name" value="MAJOR OUTER MEMBRANE PROTEIN P.IA"/>
    <property type="match status" value="1"/>
</dbReference>
<sequence>MKLSKLTAALAAVTAAALTIPQAAQAVAKVEMYGRADTGLVYTHVKGGNDTLEMKNGRSTPRWGFNISEDIGNGWKVKGYLEAGYYIDTGASTTNGKLFDRRSILAVDGPYGELGAGRAGTVQSTVAPYSMGLLRYDPFGTSYGNASIGSTFANTSRVSNGLHYRSPSLGGFRLGASYSLGDADNDAVEWNDKNHTFALAGNYQSKDLYLSLTFANVDSLHAANGRKPDARMYQLGGWWAATPSLKIFAGAGYQSNFSTGGKLSASNLSGVKSSVANGGFNGESFLLGATYTMGKNKFIADAQYFTGKLARDHDVDFDRTVLAAAWEYWFSKKVIGYVAATQSFTSGEAEKLARKKGGYSLEATQVFMGLDYHF</sequence>
<keyword evidence="10" id="KW-0998">Cell outer membrane</keyword>
<evidence type="ECO:0000256" key="8">
    <source>
        <dbReference type="ARBA" id="ARBA00023114"/>
    </source>
</evidence>
<dbReference type="InterPro" id="IPR033900">
    <property type="entry name" value="Gram_neg_porin_domain"/>
</dbReference>
<evidence type="ECO:0000256" key="4">
    <source>
        <dbReference type="ARBA" id="ARBA00022452"/>
    </source>
</evidence>
<feature type="signal peptide" evidence="11">
    <location>
        <begin position="1"/>
        <end position="26"/>
    </location>
</feature>